<evidence type="ECO:0008006" key="5">
    <source>
        <dbReference type="Google" id="ProtNLM"/>
    </source>
</evidence>
<proteinExistence type="predicted"/>
<name>A0AAV4J144_9GAST</name>
<feature type="compositionally biased region" description="Basic residues" evidence="2">
    <location>
        <begin position="101"/>
        <end position="111"/>
    </location>
</feature>
<organism evidence="3 4">
    <name type="scientific">Elysia marginata</name>
    <dbReference type="NCBI Taxonomy" id="1093978"/>
    <lineage>
        <taxon>Eukaryota</taxon>
        <taxon>Metazoa</taxon>
        <taxon>Spiralia</taxon>
        <taxon>Lophotrochozoa</taxon>
        <taxon>Mollusca</taxon>
        <taxon>Gastropoda</taxon>
        <taxon>Heterobranchia</taxon>
        <taxon>Euthyneura</taxon>
        <taxon>Panpulmonata</taxon>
        <taxon>Sacoglossa</taxon>
        <taxon>Placobranchoidea</taxon>
        <taxon>Plakobranchidae</taxon>
        <taxon>Elysia</taxon>
    </lineage>
</organism>
<reference evidence="3 4" key="1">
    <citation type="journal article" date="2021" name="Elife">
        <title>Chloroplast acquisition without the gene transfer in kleptoplastic sea slugs, Plakobranchus ocellatus.</title>
        <authorList>
            <person name="Maeda T."/>
            <person name="Takahashi S."/>
            <person name="Yoshida T."/>
            <person name="Shimamura S."/>
            <person name="Takaki Y."/>
            <person name="Nagai Y."/>
            <person name="Toyoda A."/>
            <person name="Suzuki Y."/>
            <person name="Arimoto A."/>
            <person name="Ishii H."/>
            <person name="Satoh N."/>
            <person name="Nishiyama T."/>
            <person name="Hasebe M."/>
            <person name="Maruyama T."/>
            <person name="Minagawa J."/>
            <person name="Obokata J."/>
            <person name="Shigenobu S."/>
        </authorList>
    </citation>
    <scope>NUCLEOTIDE SEQUENCE [LARGE SCALE GENOMIC DNA]</scope>
</reference>
<feature type="compositionally biased region" description="Low complexity" evidence="2">
    <location>
        <begin position="56"/>
        <end position="67"/>
    </location>
</feature>
<comment type="caution">
    <text evidence="3">The sequence shown here is derived from an EMBL/GenBank/DDBJ whole genome shotgun (WGS) entry which is preliminary data.</text>
</comment>
<feature type="coiled-coil region" evidence="1">
    <location>
        <begin position="5"/>
        <end position="32"/>
    </location>
</feature>
<accession>A0AAV4J144</accession>
<feature type="compositionally biased region" description="Low complexity" evidence="2">
    <location>
        <begin position="88"/>
        <end position="100"/>
    </location>
</feature>
<keyword evidence="4" id="KW-1185">Reference proteome</keyword>
<evidence type="ECO:0000313" key="4">
    <source>
        <dbReference type="Proteomes" id="UP000762676"/>
    </source>
</evidence>
<evidence type="ECO:0000256" key="2">
    <source>
        <dbReference type="SAM" id="MobiDB-lite"/>
    </source>
</evidence>
<feature type="compositionally biased region" description="Polar residues" evidence="2">
    <location>
        <begin position="190"/>
        <end position="199"/>
    </location>
</feature>
<sequence length="199" mass="22357">MKEFREELNSRIGKLEDGLQEMRRDVVELKEVYGGMRKDISYMAEDMELLKERTSHGGSRQSGSTSTSHRHPEITVGLNARHQRKSPAQRTRAAAPTQRGGHNRREGRHRCPLSSNSKPTLPYREYVPSEVAPDSRVPLPGLQQEKPLPEPSPSRPNNLDEPAQHLFTLGVRQGRPLTRSQQRCEDSDEATTGPTATST</sequence>
<gene>
    <name evidence="3" type="ORF">ElyMa_004958700</name>
</gene>
<evidence type="ECO:0000313" key="3">
    <source>
        <dbReference type="EMBL" id="GFS16548.1"/>
    </source>
</evidence>
<evidence type="ECO:0000256" key="1">
    <source>
        <dbReference type="SAM" id="Coils"/>
    </source>
</evidence>
<protein>
    <recommendedName>
        <fullName evidence="5">TRPM tetramerisation domain-containing protein</fullName>
    </recommendedName>
</protein>
<dbReference type="Proteomes" id="UP000762676">
    <property type="component" value="Unassembled WGS sequence"/>
</dbReference>
<dbReference type="EMBL" id="BMAT01009942">
    <property type="protein sequence ID" value="GFS16548.1"/>
    <property type="molecule type" value="Genomic_DNA"/>
</dbReference>
<feature type="region of interest" description="Disordered" evidence="2">
    <location>
        <begin position="49"/>
        <end position="199"/>
    </location>
</feature>
<keyword evidence="1" id="KW-0175">Coiled coil</keyword>
<dbReference type="AlphaFoldDB" id="A0AAV4J144"/>